<dbReference type="GO" id="GO:0004674">
    <property type="term" value="F:protein serine/threonine kinase activity"/>
    <property type="evidence" value="ECO:0007669"/>
    <property type="project" value="UniProtKB-KW"/>
</dbReference>
<dbReference type="SMART" id="SM00220">
    <property type="entry name" value="S_TKc"/>
    <property type="match status" value="1"/>
</dbReference>
<evidence type="ECO:0000259" key="1">
    <source>
        <dbReference type="PROSITE" id="PS50011"/>
    </source>
</evidence>
<dbReference type="GO" id="GO:0005524">
    <property type="term" value="F:ATP binding"/>
    <property type="evidence" value="ECO:0007669"/>
    <property type="project" value="InterPro"/>
</dbReference>
<dbReference type="InterPro" id="IPR011009">
    <property type="entry name" value="Kinase-like_dom_sf"/>
</dbReference>
<dbReference type="PROSITE" id="PS00108">
    <property type="entry name" value="PROTEIN_KINASE_ST"/>
    <property type="match status" value="1"/>
</dbReference>
<dbReference type="Gene3D" id="1.10.510.10">
    <property type="entry name" value="Transferase(Phosphotransferase) domain 1"/>
    <property type="match status" value="1"/>
</dbReference>
<sequence length="354" mass="38723">MKGPISKGTAAIAGRYIPEEWIGAGGMQHVYRVVDQLFGRLVALKTPKDDAGLKRFQQSAVVSAKVNHPNVAKTLDYFEDGGRSFIIEELVPGSDLAAVMEGNLPYLPPSTCTRILHQLAKGLAASHAVEVVHRDLKPSNIMVVGGFHFDNVKITDFGIAKMAEAEIGQWAEAGGSTSSKTVLGAIPYMSPEAINEFKMPKKSSDVWAIAAITYELLVGELPFGTGLKSIPNIIAAKTPKRPAQINSAQFKSLGNQLFEIICRCLEKDENKRPTAAQLVLLCEDLCYSITRYDYGTISQLHGYTGRISDSQDTILMYHPESFYGTSKVKDGSRVWFGRDQGSPWDRAFPIVKAI</sequence>
<dbReference type="Proteomes" id="UP000240259">
    <property type="component" value="Unassembled WGS sequence"/>
</dbReference>
<comment type="caution">
    <text evidence="2">The sequence shown here is derived from an EMBL/GenBank/DDBJ whole genome shotgun (WGS) entry which is preliminary data.</text>
</comment>
<dbReference type="PANTHER" id="PTHR24361">
    <property type="entry name" value="MITOGEN-ACTIVATED KINASE KINASE KINASE"/>
    <property type="match status" value="1"/>
</dbReference>
<dbReference type="InterPro" id="IPR053235">
    <property type="entry name" value="Ser_Thr_kinase"/>
</dbReference>
<protein>
    <submittedName>
        <fullName evidence="2">Serine/threonine protein kinase</fullName>
    </submittedName>
</protein>
<dbReference type="InterPro" id="IPR008271">
    <property type="entry name" value="Ser/Thr_kinase_AS"/>
</dbReference>
<dbReference type="EMBL" id="PZJX01000037">
    <property type="protein sequence ID" value="PTE08708.1"/>
    <property type="molecule type" value="Genomic_DNA"/>
</dbReference>
<organism evidence="2 3">
    <name type="scientific">Mesorhizobium helmanticense</name>
    <dbReference type="NCBI Taxonomy" id="1776423"/>
    <lineage>
        <taxon>Bacteria</taxon>
        <taxon>Pseudomonadati</taxon>
        <taxon>Pseudomonadota</taxon>
        <taxon>Alphaproteobacteria</taxon>
        <taxon>Hyphomicrobiales</taxon>
        <taxon>Phyllobacteriaceae</taxon>
        <taxon>Mesorhizobium</taxon>
    </lineage>
</organism>
<dbReference type="PANTHER" id="PTHR24361:SF785">
    <property type="entry name" value="DUAL SPECIFICITY MITOGEN-ACTIVATED PROTEIN KINASE KINASE 1"/>
    <property type="match status" value="1"/>
</dbReference>
<keyword evidence="2" id="KW-0418">Kinase</keyword>
<gene>
    <name evidence="2" type="ORF">C9427_19795</name>
</gene>
<keyword evidence="2" id="KW-0808">Transferase</keyword>
<keyword evidence="3" id="KW-1185">Reference proteome</keyword>
<dbReference type="GO" id="GO:0005737">
    <property type="term" value="C:cytoplasm"/>
    <property type="evidence" value="ECO:0007669"/>
    <property type="project" value="TreeGrafter"/>
</dbReference>
<dbReference type="SUPFAM" id="SSF56112">
    <property type="entry name" value="Protein kinase-like (PK-like)"/>
    <property type="match status" value="1"/>
</dbReference>
<dbReference type="OrthoDB" id="9801841at2"/>
<dbReference type="Pfam" id="PF00069">
    <property type="entry name" value="Pkinase"/>
    <property type="match status" value="1"/>
</dbReference>
<dbReference type="InterPro" id="IPR000719">
    <property type="entry name" value="Prot_kinase_dom"/>
</dbReference>
<name>A0A2T4IT07_9HYPH</name>
<feature type="domain" description="Protein kinase" evidence="1">
    <location>
        <begin position="16"/>
        <end position="285"/>
    </location>
</feature>
<dbReference type="RefSeq" id="WP_146172561.1">
    <property type="nucleotide sequence ID" value="NZ_PZJX01000037.1"/>
</dbReference>
<dbReference type="CDD" id="cd14014">
    <property type="entry name" value="STKc_PknB_like"/>
    <property type="match status" value="1"/>
</dbReference>
<keyword evidence="2" id="KW-0723">Serine/threonine-protein kinase</keyword>
<proteinExistence type="predicted"/>
<accession>A0A2T4IT07</accession>
<dbReference type="PROSITE" id="PS50011">
    <property type="entry name" value="PROTEIN_KINASE_DOM"/>
    <property type="match status" value="1"/>
</dbReference>
<dbReference type="AlphaFoldDB" id="A0A2T4IT07"/>
<evidence type="ECO:0000313" key="3">
    <source>
        <dbReference type="Proteomes" id="UP000240259"/>
    </source>
</evidence>
<reference evidence="2 3" key="1">
    <citation type="submission" date="2018-03" db="EMBL/GenBank/DDBJ databases">
        <title>Genome sequence of the symbiotic type strain Mesorhizobium helmanticense CSLC115NT isolated from Lotus corniculatus nodules.</title>
        <authorList>
            <person name="Sannazzaro A.I."/>
            <person name="Torres Tejerizo G.A."/>
            <person name="Dip D."/>
            <person name="Caballero M."/>
            <person name="Pistorio M."/>
            <person name="Estrella M.J."/>
        </authorList>
    </citation>
    <scope>NUCLEOTIDE SEQUENCE [LARGE SCALE GENOMIC DNA]</scope>
    <source>
        <strain evidence="2 3">CSLC115N</strain>
    </source>
</reference>
<evidence type="ECO:0000313" key="2">
    <source>
        <dbReference type="EMBL" id="PTE08708.1"/>
    </source>
</evidence>